<dbReference type="PANTHER" id="PTHR11946">
    <property type="entry name" value="VALYL-TRNA SYNTHETASES"/>
    <property type="match status" value="1"/>
</dbReference>
<dbReference type="PANTHER" id="PTHR11946:SF93">
    <property type="entry name" value="VALINE--TRNA LIGASE, CHLOROPLASTIC_MITOCHONDRIAL 2"/>
    <property type="match status" value="1"/>
</dbReference>
<dbReference type="Gene3D" id="1.10.730.10">
    <property type="entry name" value="Isoleucyl-tRNA Synthetase, Domain 1"/>
    <property type="match status" value="1"/>
</dbReference>
<feature type="domain" description="Methionyl/Valyl/Leucyl/Isoleucyl-tRNA synthetase anticodon-binding" evidence="10">
    <location>
        <begin position="664"/>
        <end position="804"/>
    </location>
</feature>
<dbReference type="SUPFAM" id="SSF46589">
    <property type="entry name" value="tRNA-binding arm"/>
    <property type="match status" value="1"/>
</dbReference>
<dbReference type="InterPro" id="IPR010978">
    <property type="entry name" value="tRNA-bd_arm"/>
</dbReference>
<evidence type="ECO:0000256" key="6">
    <source>
        <dbReference type="ARBA" id="ARBA00023146"/>
    </source>
</evidence>
<dbReference type="SUPFAM" id="SSF50677">
    <property type="entry name" value="ValRS/IleRS/LeuRS editing domain"/>
    <property type="match status" value="1"/>
</dbReference>
<evidence type="ECO:0000256" key="3">
    <source>
        <dbReference type="ARBA" id="ARBA00022741"/>
    </source>
</evidence>
<comment type="function">
    <text evidence="8">Catalyzes the attachment of valine to tRNA(Val). As ValRS can inadvertently accommodate and process structurally similar amino acids such as threonine, to avoid such errors, it has a 'posttransfer' editing activity that hydrolyzes mischarged Thr-tRNA(Val) in a tRNA-dependent manner.</text>
</comment>
<dbReference type="Pfam" id="PF08264">
    <property type="entry name" value="Anticodon_1"/>
    <property type="match status" value="1"/>
</dbReference>
<dbReference type="InterPro" id="IPR014729">
    <property type="entry name" value="Rossmann-like_a/b/a_fold"/>
</dbReference>
<protein>
    <recommendedName>
        <fullName evidence="8">Valine--tRNA ligase</fullName>
        <ecNumber evidence="8">6.1.1.9</ecNumber>
    </recommendedName>
    <alternativeName>
        <fullName evidence="8">Valyl-tRNA synthetase</fullName>
        <shortName evidence="8">ValRS</shortName>
    </alternativeName>
</protein>
<evidence type="ECO:0000313" key="13">
    <source>
        <dbReference type="Proteomes" id="UP001302059"/>
    </source>
</evidence>
<dbReference type="RefSeq" id="WP_285522164.1">
    <property type="nucleotide sequence ID" value="NZ_JASNGB010000033.1"/>
</dbReference>
<comment type="subcellular location">
    <subcellularLocation>
        <location evidence="8">Cytoplasm</location>
    </subcellularLocation>
</comment>
<gene>
    <name evidence="8" type="primary">valS</name>
    <name evidence="12" type="ORF">QOL99_05665</name>
</gene>
<comment type="subunit">
    <text evidence="8">Monomer.</text>
</comment>
<evidence type="ECO:0000256" key="5">
    <source>
        <dbReference type="ARBA" id="ARBA00022917"/>
    </source>
</evidence>
<dbReference type="Pfam" id="PF00133">
    <property type="entry name" value="tRNA-synt_1"/>
    <property type="match status" value="1"/>
</dbReference>
<evidence type="ECO:0000259" key="11">
    <source>
        <dbReference type="Pfam" id="PF10458"/>
    </source>
</evidence>
<dbReference type="SUPFAM" id="SSF52374">
    <property type="entry name" value="Nucleotidylyl transferase"/>
    <property type="match status" value="1"/>
</dbReference>
<dbReference type="InterPro" id="IPR009080">
    <property type="entry name" value="tRNAsynth_Ia_anticodon-bd"/>
</dbReference>
<feature type="short sequence motif" description="'HIGH' region" evidence="8">
    <location>
        <begin position="54"/>
        <end position="64"/>
    </location>
</feature>
<reference evidence="12 13" key="1">
    <citation type="submission" date="2023-05" db="EMBL/GenBank/DDBJ databases">
        <authorList>
            <person name="Gao F."/>
        </authorList>
    </citation>
    <scope>NUCLEOTIDE SEQUENCE [LARGE SCALE GENOMIC DNA]</scope>
    <source>
        <strain evidence="12 13">MIMF12</strain>
    </source>
</reference>
<dbReference type="CDD" id="cd07962">
    <property type="entry name" value="Anticodon_Ia_Val"/>
    <property type="match status" value="1"/>
</dbReference>
<accession>A0ABT7JGC3</accession>
<keyword evidence="1 8" id="KW-0963">Cytoplasm</keyword>
<keyword evidence="8" id="KW-0175">Coiled coil</keyword>
<evidence type="ECO:0000256" key="2">
    <source>
        <dbReference type="ARBA" id="ARBA00022598"/>
    </source>
</evidence>
<dbReference type="NCBIfam" id="NF004349">
    <property type="entry name" value="PRK05729.1"/>
    <property type="match status" value="1"/>
</dbReference>
<dbReference type="CDD" id="cd00817">
    <property type="entry name" value="ValRS_core"/>
    <property type="match status" value="1"/>
</dbReference>
<dbReference type="InterPro" id="IPR019499">
    <property type="entry name" value="Val-tRNA_synth_tRNA-bd"/>
</dbReference>
<feature type="short sequence motif" description="'KMSKS' region" evidence="8">
    <location>
        <begin position="548"/>
        <end position="552"/>
    </location>
</feature>
<dbReference type="EC" id="6.1.1.9" evidence="8"/>
<sequence length="922" mass="103259">MTDLPTPETNDTALAKAFDPAAIEPAWAARWRGEPFRADASSARPPFTIVIPPPNVTGNLHLGHALDNTLIDTLIRYKRMAGFEALYLPGTDHAGISTQVVVERQLKELGQTRFDLGREAFLERVWDWKAQSGGMILEQLTRLGVSADWTRERFTMDEGLSKAVRAQFVRLYHQGLAYRGERIVNWDPASQTTLSELEIDREVRKGKMSTLSYKLEDPNAPASNGEPGEIRIATVRPETIFADQAIAVHPEDERFAHLIGQRARIPLTDRFIPIIADGAVEREFGVGALKITPAHDPTDFEIGERHGLARPSVIDLHGNLTSDLVPEPFRGMERFAARKAVVAALTESGDLIEEKDHDTAIGLSERTKVPVEPIVSTQWFVNMKPMAQRVLEGLDAGEIRLTPERYGKVNRDWLENIRDWNISRQLWWGHQIPAWYDEEGNVYVPDPENPELDCDQDPRYAHLNLRRDPDVFDTWFSSNLWPFSTLGWPDTDCEDYRKFYPTQVLVTGYDILFFWVARMQMAGYAMTHQAPFETVMLHGLYLDSKGQKMSKSKGNGIDPLELFGEYGVDACRFAFTSLSTGGQDIRHDPRRFEQGRNFANKLWNAARFARLRLAEAAPALTGEDELTRYVRSAVEQPDAHGSDPMRSRDVLAVLRHRLDLTLADRWIISRLNAVTAEATARLDEYDIGAAIRTLYAFTWDEFCDWYIEAAKPALAAGQLGTLATLKAVLEHILKLLHPFIPFITSELYAHLGHRRQIALHSWPQPDTALHDAEATRAFDALRAAVSAARSLKNELGLSPQDRLGVAVEGDLAATVAENARVVEGIARVTLVPGLSGRTLSAVEQGVTVCAPLEGTVDIADWLGKQQKRLAELDKQIGQAQGKLNNAGFVARAPQEVVEEERRRVQDFGAQKERLEAVLAQFA</sequence>
<comment type="caution">
    <text evidence="12">The sequence shown here is derived from an EMBL/GenBank/DDBJ whole genome shotgun (WGS) entry which is preliminary data.</text>
</comment>
<keyword evidence="6 8" id="KW-0030">Aminoacyl-tRNA synthetase</keyword>
<dbReference type="InterPro" id="IPR033705">
    <property type="entry name" value="Anticodon_Ia_Val"/>
</dbReference>
<keyword evidence="2 8" id="KW-0436">Ligase</keyword>
<dbReference type="PRINTS" id="PR00986">
    <property type="entry name" value="TRNASYNTHVAL"/>
</dbReference>
<evidence type="ECO:0000313" key="12">
    <source>
        <dbReference type="EMBL" id="MDL2343637.1"/>
    </source>
</evidence>
<dbReference type="PROSITE" id="PS00178">
    <property type="entry name" value="AA_TRNA_LIGASE_I"/>
    <property type="match status" value="1"/>
</dbReference>
<evidence type="ECO:0000256" key="8">
    <source>
        <dbReference type="HAMAP-Rule" id="MF_02004"/>
    </source>
</evidence>
<comment type="catalytic activity">
    <reaction evidence="7 8">
        <text>tRNA(Val) + L-valine + ATP = L-valyl-tRNA(Val) + AMP + diphosphate</text>
        <dbReference type="Rhea" id="RHEA:10704"/>
        <dbReference type="Rhea" id="RHEA-COMP:9672"/>
        <dbReference type="Rhea" id="RHEA-COMP:9708"/>
        <dbReference type="ChEBI" id="CHEBI:30616"/>
        <dbReference type="ChEBI" id="CHEBI:33019"/>
        <dbReference type="ChEBI" id="CHEBI:57762"/>
        <dbReference type="ChEBI" id="CHEBI:78442"/>
        <dbReference type="ChEBI" id="CHEBI:78537"/>
        <dbReference type="ChEBI" id="CHEBI:456215"/>
        <dbReference type="EC" id="6.1.1.9"/>
    </reaction>
</comment>
<dbReference type="EMBL" id="JASNGB010000033">
    <property type="protein sequence ID" value="MDL2343637.1"/>
    <property type="molecule type" value="Genomic_DNA"/>
</dbReference>
<dbReference type="InterPro" id="IPR009008">
    <property type="entry name" value="Val/Leu/Ile-tRNA-synth_edit"/>
</dbReference>
<comment type="similarity">
    <text evidence="8">Belongs to the class-I aminoacyl-tRNA synthetase family. ValS type 1 subfamily.</text>
</comment>
<organism evidence="12 13">
    <name type="scientific">Deinococcus rhizophilus</name>
    <dbReference type="NCBI Taxonomy" id="3049544"/>
    <lineage>
        <taxon>Bacteria</taxon>
        <taxon>Thermotogati</taxon>
        <taxon>Deinococcota</taxon>
        <taxon>Deinococci</taxon>
        <taxon>Deinococcales</taxon>
        <taxon>Deinococcaceae</taxon>
        <taxon>Deinococcus</taxon>
    </lineage>
</organism>
<evidence type="ECO:0000259" key="9">
    <source>
        <dbReference type="Pfam" id="PF00133"/>
    </source>
</evidence>
<feature type="coiled-coil region" evidence="8">
    <location>
        <begin position="862"/>
        <end position="917"/>
    </location>
</feature>
<feature type="domain" description="Aminoacyl-tRNA synthetase class Ia" evidence="9">
    <location>
        <begin position="40"/>
        <end position="586"/>
    </location>
</feature>
<comment type="domain">
    <text evidence="8">The C-terminal coiled-coil domain is crucial for aminoacylation activity.</text>
</comment>
<feature type="binding site" evidence="8">
    <location>
        <position position="551"/>
    </location>
    <ligand>
        <name>ATP</name>
        <dbReference type="ChEBI" id="CHEBI:30616"/>
    </ligand>
</feature>
<dbReference type="InterPro" id="IPR002303">
    <property type="entry name" value="Valyl-tRNA_ligase"/>
</dbReference>
<dbReference type="InterPro" id="IPR037118">
    <property type="entry name" value="Val-tRNA_synth_C_sf"/>
</dbReference>
<keyword evidence="4 8" id="KW-0067">ATP-binding</keyword>
<evidence type="ECO:0000256" key="4">
    <source>
        <dbReference type="ARBA" id="ARBA00022840"/>
    </source>
</evidence>
<dbReference type="Pfam" id="PF10458">
    <property type="entry name" value="Val_tRNA-synt_C"/>
    <property type="match status" value="1"/>
</dbReference>
<keyword evidence="13" id="KW-1185">Reference proteome</keyword>
<feature type="domain" description="Valyl-tRNA synthetase tRNA-binding arm" evidence="11">
    <location>
        <begin position="857"/>
        <end position="920"/>
    </location>
</feature>
<proteinExistence type="inferred from homology"/>
<evidence type="ECO:0000259" key="10">
    <source>
        <dbReference type="Pfam" id="PF08264"/>
    </source>
</evidence>
<comment type="domain">
    <text evidence="8">ValRS has two distinct active sites: one for aminoacylation and one for editing. The misactivated threonine is translocated from the active site to the editing site.</text>
</comment>
<keyword evidence="3 8" id="KW-0547">Nucleotide-binding</keyword>
<dbReference type="InterPro" id="IPR002300">
    <property type="entry name" value="aa-tRNA-synth_Ia"/>
</dbReference>
<name>A0ABT7JGC3_9DEIO</name>
<dbReference type="Gene3D" id="1.10.287.380">
    <property type="entry name" value="Valyl-tRNA synthetase, C-terminal domain"/>
    <property type="match status" value="1"/>
</dbReference>
<evidence type="ECO:0000256" key="7">
    <source>
        <dbReference type="ARBA" id="ARBA00047552"/>
    </source>
</evidence>
<keyword evidence="5 8" id="KW-0648">Protein biosynthesis</keyword>
<dbReference type="NCBIfam" id="TIGR00422">
    <property type="entry name" value="valS"/>
    <property type="match status" value="1"/>
</dbReference>
<dbReference type="GO" id="GO:0004832">
    <property type="term" value="F:valine-tRNA ligase activity"/>
    <property type="evidence" value="ECO:0007669"/>
    <property type="project" value="UniProtKB-EC"/>
</dbReference>
<dbReference type="Gene3D" id="3.40.50.620">
    <property type="entry name" value="HUPs"/>
    <property type="match status" value="2"/>
</dbReference>
<dbReference type="SUPFAM" id="SSF47323">
    <property type="entry name" value="Anticodon-binding domain of a subclass of class I aminoacyl-tRNA synthetases"/>
    <property type="match status" value="1"/>
</dbReference>
<dbReference type="InterPro" id="IPR013155">
    <property type="entry name" value="M/V/L/I-tRNA-synth_anticd-bd"/>
</dbReference>
<dbReference type="InterPro" id="IPR001412">
    <property type="entry name" value="aa-tRNA-synth_I_CS"/>
</dbReference>
<evidence type="ECO:0000256" key="1">
    <source>
        <dbReference type="ARBA" id="ARBA00022490"/>
    </source>
</evidence>
<dbReference type="Proteomes" id="UP001302059">
    <property type="component" value="Unassembled WGS sequence"/>
</dbReference>
<dbReference type="HAMAP" id="MF_02004">
    <property type="entry name" value="Val_tRNA_synth_type1"/>
    <property type="match status" value="1"/>
</dbReference>